<dbReference type="Gene3D" id="1.10.630.10">
    <property type="entry name" value="Cytochrome P450"/>
    <property type="match status" value="1"/>
</dbReference>
<protein>
    <recommendedName>
        <fullName evidence="7">Cytochrome P450</fullName>
    </recommendedName>
</protein>
<keyword evidence="3" id="KW-0560">Oxidoreductase</keyword>
<name>A0A1L9WL72_ASPA1</name>
<dbReference type="VEuPathDB" id="FungiDB:ASPACDRAFT_46434"/>
<dbReference type="GeneID" id="30975594"/>
<organism evidence="5 6">
    <name type="scientific">Aspergillus aculeatus (strain ATCC 16872 / CBS 172.66 / WB 5094)</name>
    <dbReference type="NCBI Taxonomy" id="690307"/>
    <lineage>
        <taxon>Eukaryota</taxon>
        <taxon>Fungi</taxon>
        <taxon>Dikarya</taxon>
        <taxon>Ascomycota</taxon>
        <taxon>Pezizomycotina</taxon>
        <taxon>Eurotiomycetes</taxon>
        <taxon>Eurotiomycetidae</taxon>
        <taxon>Eurotiales</taxon>
        <taxon>Aspergillaceae</taxon>
        <taxon>Aspergillus</taxon>
        <taxon>Aspergillus subgen. Circumdati</taxon>
    </lineage>
</organism>
<gene>
    <name evidence="5" type="ORF">ASPACDRAFT_46434</name>
</gene>
<dbReference type="SUPFAM" id="SSF48264">
    <property type="entry name" value="Cytochrome P450"/>
    <property type="match status" value="1"/>
</dbReference>
<keyword evidence="2" id="KW-0349">Heme</keyword>
<dbReference type="STRING" id="690307.A0A1L9WL72"/>
<evidence type="ECO:0000313" key="5">
    <source>
        <dbReference type="EMBL" id="OJJ96908.1"/>
    </source>
</evidence>
<dbReference type="PANTHER" id="PTHR24305:SF175">
    <property type="entry name" value="CYTOCHROME P450 MONOOXYGENASE PKFB"/>
    <property type="match status" value="1"/>
</dbReference>
<dbReference type="GO" id="GO:0004497">
    <property type="term" value="F:monooxygenase activity"/>
    <property type="evidence" value="ECO:0007669"/>
    <property type="project" value="UniProtKB-KW"/>
</dbReference>
<dbReference type="Proteomes" id="UP000184546">
    <property type="component" value="Unassembled WGS sequence"/>
</dbReference>
<dbReference type="AlphaFoldDB" id="A0A1L9WL72"/>
<dbReference type="Pfam" id="PF00067">
    <property type="entry name" value="p450"/>
    <property type="match status" value="1"/>
</dbReference>
<keyword evidence="2" id="KW-0408">Iron</keyword>
<dbReference type="GO" id="GO:0005506">
    <property type="term" value="F:iron ion binding"/>
    <property type="evidence" value="ECO:0007669"/>
    <property type="project" value="InterPro"/>
</dbReference>
<keyword evidence="6" id="KW-1185">Reference proteome</keyword>
<evidence type="ECO:0008006" key="7">
    <source>
        <dbReference type="Google" id="ProtNLM"/>
    </source>
</evidence>
<dbReference type="GO" id="GO:0016705">
    <property type="term" value="F:oxidoreductase activity, acting on paired donors, with incorporation or reduction of molecular oxygen"/>
    <property type="evidence" value="ECO:0007669"/>
    <property type="project" value="InterPro"/>
</dbReference>
<evidence type="ECO:0000313" key="6">
    <source>
        <dbReference type="Proteomes" id="UP000184546"/>
    </source>
</evidence>
<sequence>MPSTRNEKLILSLQNGLETLNQFRLITKFISSPLFPATGRDPPDGAWINGFPPLISAVCRESRSIVLESGRFPERFAPDGEEGPGWRASTSYVTSWLDPARDRVHLNWTPAYAADFCNNSDDDGSPLEYLAWRAAQLTTSSPAKTGRASFMDDWLYVSDNATPPPVLREILSRFACWQVIVRGMAIHADRRTGAESGLFGLLGDAPVQIVDVSDHGRVEAYWRLAEAQRRYDPHEQDFERVEAEAVDREVQAQVKKICGDETLPAIENCETENQPETSKDFLSQFKEARERYADTLGPSGHMNPLDACVKEALRLHPPFCLPFERIVPSTGMTVSGRYLPLGTTVGMRPWVINRNSEVFGEDADMWRPERWLSDAHSHAIMEKNMHSFGAGRCTM</sequence>
<comment type="similarity">
    <text evidence="1">Belongs to the cytochrome P450 family.</text>
</comment>
<dbReference type="RefSeq" id="XP_020053248.1">
    <property type="nucleotide sequence ID" value="XM_020201780.1"/>
</dbReference>
<dbReference type="GO" id="GO:0020037">
    <property type="term" value="F:heme binding"/>
    <property type="evidence" value="ECO:0007669"/>
    <property type="project" value="InterPro"/>
</dbReference>
<evidence type="ECO:0000256" key="4">
    <source>
        <dbReference type="ARBA" id="ARBA00023033"/>
    </source>
</evidence>
<keyword evidence="4" id="KW-0503">Monooxygenase</keyword>
<accession>A0A1L9WL72</accession>
<evidence type="ECO:0000256" key="2">
    <source>
        <dbReference type="ARBA" id="ARBA00022617"/>
    </source>
</evidence>
<proteinExistence type="inferred from homology"/>
<keyword evidence="2" id="KW-0479">Metal-binding</keyword>
<evidence type="ECO:0000256" key="1">
    <source>
        <dbReference type="ARBA" id="ARBA00010617"/>
    </source>
</evidence>
<dbReference type="InterPro" id="IPR001128">
    <property type="entry name" value="Cyt_P450"/>
</dbReference>
<dbReference type="EMBL" id="KV878984">
    <property type="protein sequence ID" value="OJJ96908.1"/>
    <property type="molecule type" value="Genomic_DNA"/>
</dbReference>
<dbReference type="InterPro" id="IPR050121">
    <property type="entry name" value="Cytochrome_P450_monoxygenase"/>
</dbReference>
<dbReference type="InterPro" id="IPR036396">
    <property type="entry name" value="Cyt_P450_sf"/>
</dbReference>
<dbReference type="PANTHER" id="PTHR24305">
    <property type="entry name" value="CYTOCHROME P450"/>
    <property type="match status" value="1"/>
</dbReference>
<dbReference type="OrthoDB" id="3540486at2759"/>
<evidence type="ECO:0000256" key="3">
    <source>
        <dbReference type="ARBA" id="ARBA00023002"/>
    </source>
</evidence>
<reference evidence="6" key="1">
    <citation type="journal article" date="2017" name="Genome Biol.">
        <title>Comparative genomics reveals high biological diversity and specific adaptations in the industrially and medically important fungal genus Aspergillus.</title>
        <authorList>
            <person name="de Vries R.P."/>
            <person name="Riley R."/>
            <person name="Wiebenga A."/>
            <person name="Aguilar-Osorio G."/>
            <person name="Amillis S."/>
            <person name="Uchima C.A."/>
            <person name="Anderluh G."/>
            <person name="Asadollahi M."/>
            <person name="Askin M."/>
            <person name="Barry K."/>
            <person name="Battaglia E."/>
            <person name="Bayram O."/>
            <person name="Benocci T."/>
            <person name="Braus-Stromeyer S.A."/>
            <person name="Caldana C."/>
            <person name="Canovas D."/>
            <person name="Cerqueira G.C."/>
            <person name="Chen F."/>
            <person name="Chen W."/>
            <person name="Choi C."/>
            <person name="Clum A."/>
            <person name="Dos Santos R.A."/>
            <person name="Damasio A.R."/>
            <person name="Diallinas G."/>
            <person name="Emri T."/>
            <person name="Fekete E."/>
            <person name="Flipphi M."/>
            <person name="Freyberg S."/>
            <person name="Gallo A."/>
            <person name="Gournas C."/>
            <person name="Habgood R."/>
            <person name="Hainaut M."/>
            <person name="Harispe M.L."/>
            <person name="Henrissat B."/>
            <person name="Hilden K.S."/>
            <person name="Hope R."/>
            <person name="Hossain A."/>
            <person name="Karabika E."/>
            <person name="Karaffa L."/>
            <person name="Karanyi Z."/>
            <person name="Krasevec N."/>
            <person name="Kuo A."/>
            <person name="Kusch H."/>
            <person name="LaButti K."/>
            <person name="Lagendijk E.L."/>
            <person name="Lapidus A."/>
            <person name="Levasseur A."/>
            <person name="Lindquist E."/>
            <person name="Lipzen A."/>
            <person name="Logrieco A.F."/>
            <person name="MacCabe A."/>
            <person name="Maekelae M.R."/>
            <person name="Malavazi I."/>
            <person name="Melin P."/>
            <person name="Meyer V."/>
            <person name="Mielnichuk N."/>
            <person name="Miskei M."/>
            <person name="Molnar A.P."/>
            <person name="Mule G."/>
            <person name="Ngan C.Y."/>
            <person name="Orejas M."/>
            <person name="Orosz E."/>
            <person name="Ouedraogo J.P."/>
            <person name="Overkamp K.M."/>
            <person name="Park H.-S."/>
            <person name="Perrone G."/>
            <person name="Piumi F."/>
            <person name="Punt P.J."/>
            <person name="Ram A.F."/>
            <person name="Ramon A."/>
            <person name="Rauscher S."/>
            <person name="Record E."/>
            <person name="Riano-Pachon D.M."/>
            <person name="Robert V."/>
            <person name="Roehrig J."/>
            <person name="Ruller R."/>
            <person name="Salamov A."/>
            <person name="Salih N.S."/>
            <person name="Samson R.A."/>
            <person name="Sandor E."/>
            <person name="Sanguinetti M."/>
            <person name="Schuetze T."/>
            <person name="Sepcic K."/>
            <person name="Shelest E."/>
            <person name="Sherlock G."/>
            <person name="Sophianopoulou V."/>
            <person name="Squina F.M."/>
            <person name="Sun H."/>
            <person name="Susca A."/>
            <person name="Todd R.B."/>
            <person name="Tsang A."/>
            <person name="Unkles S.E."/>
            <person name="van de Wiele N."/>
            <person name="van Rossen-Uffink D."/>
            <person name="Oliveira J.V."/>
            <person name="Vesth T.C."/>
            <person name="Visser J."/>
            <person name="Yu J.-H."/>
            <person name="Zhou M."/>
            <person name="Andersen M.R."/>
            <person name="Archer D.B."/>
            <person name="Baker S.E."/>
            <person name="Benoit I."/>
            <person name="Brakhage A.A."/>
            <person name="Braus G.H."/>
            <person name="Fischer R."/>
            <person name="Frisvad J.C."/>
            <person name="Goldman G.H."/>
            <person name="Houbraken J."/>
            <person name="Oakley B."/>
            <person name="Pocsi I."/>
            <person name="Scazzocchio C."/>
            <person name="Seiboth B."/>
            <person name="vanKuyk P.A."/>
            <person name="Wortman J."/>
            <person name="Dyer P.S."/>
            <person name="Grigoriev I.V."/>
        </authorList>
    </citation>
    <scope>NUCLEOTIDE SEQUENCE [LARGE SCALE GENOMIC DNA]</scope>
    <source>
        <strain evidence="6">ATCC 16872 / CBS 172.66 / WB 5094</strain>
    </source>
</reference>